<keyword evidence="1" id="KW-0732">Signal</keyword>
<evidence type="ECO:0000259" key="2">
    <source>
        <dbReference type="Pfam" id="PF00652"/>
    </source>
</evidence>
<evidence type="ECO:0000256" key="1">
    <source>
        <dbReference type="SAM" id="SignalP"/>
    </source>
</evidence>
<dbReference type="Gene3D" id="2.70.240.20">
    <property type="entry name" value="Leukocidin/Hemolysin toxin, cytolysin domain"/>
    <property type="match status" value="1"/>
</dbReference>
<dbReference type="RefSeq" id="WP_306850559.1">
    <property type="nucleotide sequence ID" value="NZ_JAUSSK010000003.1"/>
</dbReference>
<dbReference type="EMBL" id="JAUSSK010000003">
    <property type="protein sequence ID" value="MDQ0010470.1"/>
    <property type="molecule type" value="Genomic_DNA"/>
</dbReference>
<evidence type="ECO:0000313" key="3">
    <source>
        <dbReference type="EMBL" id="MDQ0010470.1"/>
    </source>
</evidence>
<feature type="signal peptide" evidence="1">
    <location>
        <begin position="1"/>
        <end position="25"/>
    </location>
</feature>
<dbReference type="Pfam" id="PF00652">
    <property type="entry name" value="Ricin_B_lectin"/>
    <property type="match status" value="1"/>
</dbReference>
<keyword evidence="4" id="KW-1185">Reference proteome</keyword>
<feature type="domain" description="Ricin B lectin" evidence="2">
    <location>
        <begin position="489"/>
        <end position="567"/>
    </location>
</feature>
<accession>A0ABT9SZM6</accession>
<dbReference type="InterPro" id="IPR035992">
    <property type="entry name" value="Ricin_B-like_lectins"/>
</dbReference>
<proteinExistence type="predicted"/>
<dbReference type="SUPFAM" id="SSF50370">
    <property type="entry name" value="Ricin B-like lectins"/>
    <property type="match status" value="1"/>
</dbReference>
<gene>
    <name evidence="3" type="ORF">J2T07_002660</name>
</gene>
<protein>
    <recommendedName>
        <fullName evidence="2">Ricin B lectin domain-containing protein</fullName>
    </recommendedName>
</protein>
<organism evidence="3 4">
    <name type="scientific">Luteibacter jiangsuensis</name>
    <dbReference type="NCBI Taxonomy" id="637577"/>
    <lineage>
        <taxon>Bacteria</taxon>
        <taxon>Pseudomonadati</taxon>
        <taxon>Pseudomonadota</taxon>
        <taxon>Gammaproteobacteria</taxon>
        <taxon>Lysobacterales</taxon>
        <taxon>Rhodanobacteraceae</taxon>
        <taxon>Luteibacter</taxon>
    </lineage>
</organism>
<feature type="chain" id="PRO_5047218070" description="Ricin B lectin domain-containing protein" evidence="1">
    <location>
        <begin position="26"/>
        <end position="660"/>
    </location>
</feature>
<dbReference type="Proteomes" id="UP001237737">
    <property type="component" value="Unassembled WGS sequence"/>
</dbReference>
<name>A0ABT9SZM6_9GAMM</name>
<reference evidence="3 4" key="1">
    <citation type="submission" date="2023-07" db="EMBL/GenBank/DDBJ databases">
        <title>Sorghum-associated microbial communities from plants grown in Nebraska, USA.</title>
        <authorList>
            <person name="Schachtman D."/>
        </authorList>
    </citation>
    <scope>NUCLEOTIDE SEQUENCE [LARGE SCALE GENOMIC DNA]</scope>
    <source>
        <strain evidence="3 4">CC60</strain>
    </source>
</reference>
<comment type="caution">
    <text evidence="3">The sequence shown here is derived from an EMBL/GenBank/DDBJ whole genome shotgun (WGS) entry which is preliminary data.</text>
</comment>
<sequence length="660" mass="71210">MRIPTLAIRSLTLAVGFGLTFPSVASDLAAVSNRLAAASTKGTGGSPALPPSATLVVFGSPAGPSRPDNRGAATMSAAGLLSDDIDRLSSLSPGDVLAVLGTDVLPLAENQAASLKRLFNAGVPVLLQRDGPAPVAPSLVTPLFGIAPTAGDALFHRNADGGVEVFAAPEGQVADVADLLSAMMASVRQQPDPAEGGQYRLSAAEAVEGAAVLPARHFDVNFVDPSGEILGVTGIDVVRSRTRSTDLKLITLTSKVSVKPKRAGIVDGDRDRKNLWGAYLPLKYRLRHSLAMEGAAPTYMDHFPVTDGRTEYTQVDTDSRGFTVGGSTGTELSSTGKPDDVLASKVPFNLSFGYEHKWQTSLSMTFNDYSMLAAPSGPGSVSWEALIAPKLENVLIKRWGADMPQLTEEKMTPMMRAAAFNTLSEWKLPGDYEDMAKVTVSGGYDLDRKEWWWQRADVRHDKGVDTRSVLADFVLDMSDPYLSAEITVLIRSATGSGACLRDNQGNVGLATCNAADRRQMWGLDASSRYVNRGSLRCLSVQPSTRSVITDTCENITYEKQWQWRADRLHSLVDHGNYRLYVEGGAVHYHAPAGRFQDYPVNPYGAPLEPWTNYPNSPRPGIDVQPAPLGSRPLEIGPEWASFQRVGDDQRWRVEILRTGL</sequence>
<dbReference type="PROSITE" id="PS50231">
    <property type="entry name" value="RICIN_B_LECTIN"/>
    <property type="match status" value="1"/>
</dbReference>
<evidence type="ECO:0000313" key="4">
    <source>
        <dbReference type="Proteomes" id="UP001237737"/>
    </source>
</evidence>
<dbReference type="InterPro" id="IPR000772">
    <property type="entry name" value="Ricin_B_lectin"/>
</dbReference>